<dbReference type="EMBL" id="PGFZ01000056">
    <property type="protein sequence ID" value="POZ49576.1"/>
    <property type="molecule type" value="Genomic_DNA"/>
</dbReference>
<gene>
    <name evidence="2" type="ORF">AADEFJLK_04656</name>
    <name evidence="1" type="ORF">CEK71_17830</name>
</gene>
<sequence>MVKFKTSDEIEARRVFIAGADKDGIIQQQTDIWSFLDLKKLTNDELIDRLEQIDNQATLIKWRILWALRQRFPSDRLFGQYIADLKATRAICAGSHQEINRALHAGRFCEKYGITNLSSAGVLQSAVYALSRPSNETIADEVYNRVKNKNVPVKDVERYIEQAKAVLTIEQPKNPEQMPYESGMEINYASSVNEGGGNLKLEISEALAILSENIIHGVANVPDSNHQRRMAILATLPTLNEDELSNEEILDELKTLCLQFMKPSLTIIPIIKLLIKRLASDL</sequence>
<proteinExistence type="predicted"/>
<organism evidence="1 3">
    <name type="scientific">Methylovulum psychrotolerans</name>
    <dbReference type="NCBI Taxonomy" id="1704499"/>
    <lineage>
        <taxon>Bacteria</taxon>
        <taxon>Pseudomonadati</taxon>
        <taxon>Pseudomonadota</taxon>
        <taxon>Gammaproteobacteria</taxon>
        <taxon>Methylococcales</taxon>
        <taxon>Methylococcaceae</taxon>
        <taxon>Methylovulum</taxon>
    </lineage>
</organism>
<dbReference type="EMBL" id="CP022129">
    <property type="protein sequence ID" value="ASF47774.1"/>
    <property type="molecule type" value="Genomic_DNA"/>
</dbReference>
<evidence type="ECO:0000313" key="1">
    <source>
        <dbReference type="EMBL" id="ASF47774.1"/>
    </source>
</evidence>
<evidence type="ECO:0000313" key="3">
    <source>
        <dbReference type="Proteomes" id="UP000197019"/>
    </source>
</evidence>
<evidence type="ECO:0000313" key="4">
    <source>
        <dbReference type="Proteomes" id="UP000237423"/>
    </source>
</evidence>
<dbReference type="AlphaFoldDB" id="A0A1Z4C2N4"/>
<dbReference type="KEGG" id="mpsy:CEK71_17830"/>
<dbReference type="Proteomes" id="UP000237423">
    <property type="component" value="Unassembled WGS sequence"/>
</dbReference>
<dbReference type="RefSeq" id="WP_088620644.1">
    <property type="nucleotide sequence ID" value="NZ_CP022129.1"/>
</dbReference>
<reference evidence="1 3" key="1">
    <citation type="submission" date="2017-06" db="EMBL/GenBank/DDBJ databases">
        <title>Genome Sequencing of the methanotroph Methylovulum psychrotolerants str. HV10-M2 isolated from a high-altitude environment.</title>
        <authorList>
            <person name="Mateos-Rivera A."/>
        </authorList>
    </citation>
    <scope>NUCLEOTIDE SEQUENCE [LARGE SCALE GENOMIC DNA]</scope>
    <source>
        <strain evidence="1 3">HV10_M2</strain>
    </source>
</reference>
<dbReference type="OrthoDB" id="7064364at2"/>
<evidence type="ECO:0000313" key="2">
    <source>
        <dbReference type="EMBL" id="POZ49576.1"/>
    </source>
</evidence>
<dbReference type="Proteomes" id="UP000197019">
    <property type="component" value="Chromosome"/>
</dbReference>
<protein>
    <submittedName>
        <fullName evidence="1">Uncharacterized protein</fullName>
    </submittedName>
</protein>
<name>A0A1Z4C2N4_9GAMM</name>
<accession>A0A1Z4C2N4</accession>
<keyword evidence="3" id="KW-1185">Reference proteome</keyword>
<reference evidence="2 4" key="2">
    <citation type="submission" date="2017-11" db="EMBL/GenBank/DDBJ databases">
        <title>Draft Genome Sequence of Methylobacter psychrotolerans Sph1T, an Obligate Methanotroph from Low-Temperature Environments.</title>
        <authorList>
            <person name="Oshkin I.Y."/>
            <person name="Miroshnikov K."/>
            <person name="Belova S.E."/>
            <person name="Korzhenkov A."/>
            <person name="Toshchakov S.V."/>
            <person name="Dedysh S.N."/>
        </authorList>
    </citation>
    <scope>NUCLEOTIDE SEQUENCE [LARGE SCALE GENOMIC DNA]</scope>
    <source>
        <strain evidence="2 4">Sph1</strain>
    </source>
</reference>